<keyword evidence="12" id="KW-0963">Cytoplasm</keyword>
<dbReference type="GO" id="GO:0015031">
    <property type="term" value="P:protein transport"/>
    <property type="evidence" value="ECO:0007669"/>
    <property type="project" value="UniProtKB-UniRule"/>
</dbReference>
<keyword evidence="8 12" id="KW-0413">Isomerase</keyword>
<dbReference type="Pfam" id="PF05697">
    <property type="entry name" value="Trigger_N"/>
    <property type="match status" value="1"/>
</dbReference>
<accession>A0A412B0A1</accession>
<comment type="catalytic activity">
    <reaction evidence="1 12 13">
        <text>[protein]-peptidylproline (omega=180) = [protein]-peptidylproline (omega=0)</text>
        <dbReference type="Rhea" id="RHEA:16237"/>
        <dbReference type="Rhea" id="RHEA-COMP:10747"/>
        <dbReference type="Rhea" id="RHEA-COMP:10748"/>
        <dbReference type="ChEBI" id="CHEBI:83833"/>
        <dbReference type="ChEBI" id="CHEBI:83834"/>
        <dbReference type="EC" id="5.2.1.8"/>
    </reaction>
</comment>
<keyword evidence="7 12" id="KW-0143">Chaperone</keyword>
<dbReference type="AlphaFoldDB" id="A0A412B0A1"/>
<comment type="function">
    <text evidence="10 12">Involved in protein export. Acts as a chaperone by maintaining the newly synthesized protein in an open conformation. Functions as a peptidyl-prolyl cis-trans isomerase.</text>
</comment>
<keyword evidence="6 12" id="KW-0697">Rotamase</keyword>
<comment type="caution">
    <text evidence="17">The sequence shown here is derived from an EMBL/GenBank/DDBJ whole genome shotgun (WGS) entry which is preliminary data.</text>
</comment>
<dbReference type="InterPro" id="IPR027304">
    <property type="entry name" value="Trigger_fact/SurA_dom_sf"/>
</dbReference>
<reference evidence="17 18" key="1">
    <citation type="submission" date="2018-08" db="EMBL/GenBank/DDBJ databases">
        <title>A genome reference for cultivated species of the human gut microbiota.</title>
        <authorList>
            <person name="Zou Y."/>
            <person name="Xue W."/>
            <person name="Luo G."/>
        </authorList>
    </citation>
    <scope>NUCLEOTIDE SEQUENCE [LARGE SCALE GENOMIC DNA]</scope>
    <source>
        <strain evidence="17 18">AF28-26</strain>
    </source>
</reference>
<evidence type="ECO:0000313" key="17">
    <source>
        <dbReference type="EMBL" id="RGQ43763.1"/>
    </source>
</evidence>
<dbReference type="Gene3D" id="1.10.3120.10">
    <property type="entry name" value="Trigger factor, C-terminal domain"/>
    <property type="match status" value="1"/>
</dbReference>
<evidence type="ECO:0000256" key="1">
    <source>
        <dbReference type="ARBA" id="ARBA00000971"/>
    </source>
</evidence>
<dbReference type="InterPro" id="IPR037041">
    <property type="entry name" value="Trigger_fac_C_sf"/>
</dbReference>
<evidence type="ECO:0000256" key="8">
    <source>
        <dbReference type="ARBA" id="ARBA00023235"/>
    </source>
</evidence>
<dbReference type="GO" id="GO:0005737">
    <property type="term" value="C:cytoplasm"/>
    <property type="evidence" value="ECO:0007669"/>
    <property type="project" value="UniProtKB-SubCell"/>
</dbReference>
<keyword evidence="5 12" id="KW-0132">Cell division</keyword>
<dbReference type="InterPro" id="IPR008881">
    <property type="entry name" value="Trigger_fac_ribosome-bd_bac"/>
</dbReference>
<dbReference type="Pfam" id="PF05698">
    <property type="entry name" value="Trigger_C"/>
    <property type="match status" value="1"/>
</dbReference>
<gene>
    <name evidence="12" type="primary">tig</name>
    <name evidence="17" type="ORF">DWY99_02155</name>
</gene>
<feature type="domain" description="PPIase FKBP-type" evidence="16">
    <location>
        <begin position="164"/>
        <end position="249"/>
    </location>
</feature>
<evidence type="ECO:0000256" key="5">
    <source>
        <dbReference type="ARBA" id="ARBA00022618"/>
    </source>
</evidence>
<dbReference type="InterPro" id="IPR005215">
    <property type="entry name" value="Trig_fac"/>
</dbReference>
<evidence type="ECO:0000256" key="15">
    <source>
        <dbReference type="SAM" id="Coils"/>
    </source>
</evidence>
<evidence type="ECO:0000259" key="16">
    <source>
        <dbReference type="PROSITE" id="PS50059"/>
    </source>
</evidence>
<dbReference type="GO" id="GO:0051301">
    <property type="term" value="P:cell division"/>
    <property type="evidence" value="ECO:0007669"/>
    <property type="project" value="UniProtKB-KW"/>
</dbReference>
<evidence type="ECO:0000256" key="13">
    <source>
        <dbReference type="PROSITE-ProRule" id="PRU00277"/>
    </source>
</evidence>
<evidence type="ECO:0000256" key="14">
    <source>
        <dbReference type="RuleBase" id="RU003914"/>
    </source>
</evidence>
<dbReference type="InterPro" id="IPR008880">
    <property type="entry name" value="Trigger_fac_C"/>
</dbReference>
<name>A0A412B0A1_9FIRM</name>
<dbReference type="PANTHER" id="PTHR30560:SF3">
    <property type="entry name" value="TRIGGER FACTOR-LIKE PROTEIN TIG, CHLOROPLASTIC"/>
    <property type="match status" value="1"/>
</dbReference>
<dbReference type="PANTHER" id="PTHR30560">
    <property type="entry name" value="TRIGGER FACTOR CHAPERONE AND PEPTIDYL-PROLYL CIS/TRANS ISOMERASE"/>
    <property type="match status" value="1"/>
</dbReference>
<evidence type="ECO:0000256" key="6">
    <source>
        <dbReference type="ARBA" id="ARBA00023110"/>
    </source>
</evidence>
<dbReference type="PROSITE" id="PS50059">
    <property type="entry name" value="FKBP_PPIASE"/>
    <property type="match status" value="1"/>
</dbReference>
<feature type="coiled-coil region" evidence="15">
    <location>
        <begin position="366"/>
        <end position="407"/>
    </location>
</feature>
<dbReference type="InterPro" id="IPR036611">
    <property type="entry name" value="Trigger_fac_ribosome-bd_sf"/>
</dbReference>
<sequence length="429" mass="48475">MSLKSQNKIDTNRVELEVVVDAETFEKGLAAAFKKQSKKISIPGFRKGKAPRAFVEKYFGKEVFYEDAVNALYPDALDEAVKEAGLEVIQDKIDFDVKEIGAQGFTFTAALTTKPEVTIENYKGIEAVKKSAEVTDEDIDAEIKKVQERNSRMVTVEDRAAQNDDIAVIDFEGFLNGEPFEGGKGENYSLTLGSGQFIPGFEEQIVGHNTGDEFEVNVTFPEDYQAEELKGKATTFKCKLHEIKMKELPEVDDEFVKDVSEFDTLADYKEDLKKKLAESKEKEAADDLENQLIDKLVELVQGEIPEAMYENKIADSIREFGYRLQSQGLNLDTYMKYTGMNVDQMKEGFRPQAERQVKLRLALEKIAALEELKAGEEDLNQEYQKIAEQYKMEADKIKELIPAAELEKDICVEKAINLVRDNANIKDAE</sequence>
<dbReference type="GO" id="GO:0051083">
    <property type="term" value="P:'de novo' cotranslational protein folding"/>
    <property type="evidence" value="ECO:0007669"/>
    <property type="project" value="TreeGrafter"/>
</dbReference>
<evidence type="ECO:0000256" key="10">
    <source>
        <dbReference type="ARBA" id="ARBA00024849"/>
    </source>
</evidence>
<dbReference type="GO" id="GO:0003755">
    <property type="term" value="F:peptidyl-prolyl cis-trans isomerase activity"/>
    <property type="evidence" value="ECO:0007669"/>
    <property type="project" value="UniProtKB-UniRule"/>
</dbReference>
<proteinExistence type="inferred from homology"/>
<dbReference type="EMBL" id="QRTC01000004">
    <property type="protein sequence ID" value="RGQ43763.1"/>
    <property type="molecule type" value="Genomic_DNA"/>
</dbReference>
<comment type="similarity">
    <text evidence="2 12 14">Belongs to the FKBP-type PPIase family. Tig subfamily.</text>
</comment>
<dbReference type="NCBIfam" id="TIGR00115">
    <property type="entry name" value="tig"/>
    <property type="match status" value="1"/>
</dbReference>
<dbReference type="Pfam" id="PF00254">
    <property type="entry name" value="FKBP_C"/>
    <property type="match status" value="1"/>
</dbReference>
<comment type="subcellular location">
    <subcellularLocation>
        <location evidence="12">Cytoplasm</location>
    </subcellularLocation>
    <text evidence="12">About half TF is bound to the ribosome near the polypeptide exit tunnel while the other half is free in the cytoplasm.</text>
</comment>
<dbReference type="InterPro" id="IPR046357">
    <property type="entry name" value="PPIase_dom_sf"/>
</dbReference>
<dbReference type="HAMAP" id="MF_00303">
    <property type="entry name" value="Trigger_factor_Tig"/>
    <property type="match status" value="1"/>
</dbReference>
<dbReference type="GO" id="GO:0044183">
    <property type="term" value="F:protein folding chaperone"/>
    <property type="evidence" value="ECO:0007669"/>
    <property type="project" value="TreeGrafter"/>
</dbReference>
<dbReference type="EC" id="5.2.1.8" evidence="3 12"/>
<evidence type="ECO:0000256" key="2">
    <source>
        <dbReference type="ARBA" id="ARBA00005464"/>
    </source>
</evidence>
<dbReference type="Gene3D" id="3.10.50.40">
    <property type="match status" value="1"/>
</dbReference>
<dbReference type="GO" id="GO:0043335">
    <property type="term" value="P:protein unfolding"/>
    <property type="evidence" value="ECO:0007669"/>
    <property type="project" value="TreeGrafter"/>
</dbReference>
<dbReference type="SUPFAM" id="SSF54534">
    <property type="entry name" value="FKBP-like"/>
    <property type="match status" value="1"/>
</dbReference>
<dbReference type="Gene3D" id="3.30.70.1050">
    <property type="entry name" value="Trigger factor ribosome-binding domain"/>
    <property type="match status" value="1"/>
</dbReference>
<evidence type="ECO:0000256" key="11">
    <source>
        <dbReference type="ARBA" id="ARBA00029986"/>
    </source>
</evidence>
<dbReference type="SUPFAM" id="SSF109998">
    <property type="entry name" value="Triger factor/SurA peptide-binding domain-like"/>
    <property type="match status" value="1"/>
</dbReference>
<dbReference type="Proteomes" id="UP000284751">
    <property type="component" value="Unassembled WGS sequence"/>
</dbReference>
<comment type="domain">
    <text evidence="12">Consists of 3 domains; the N-terminus binds the ribosome, the middle domain has PPIase activity, while the C-terminus has intrinsic chaperone activity on its own.</text>
</comment>
<evidence type="ECO:0000256" key="12">
    <source>
        <dbReference type="HAMAP-Rule" id="MF_00303"/>
    </source>
</evidence>
<dbReference type="GO" id="GO:0043022">
    <property type="term" value="F:ribosome binding"/>
    <property type="evidence" value="ECO:0007669"/>
    <property type="project" value="TreeGrafter"/>
</dbReference>
<evidence type="ECO:0000256" key="3">
    <source>
        <dbReference type="ARBA" id="ARBA00013194"/>
    </source>
</evidence>
<dbReference type="InterPro" id="IPR001179">
    <property type="entry name" value="PPIase_FKBP_dom"/>
</dbReference>
<protein>
    <recommendedName>
        <fullName evidence="4 12">Trigger factor</fullName>
        <shortName evidence="12">TF</shortName>
        <ecNumber evidence="3 12">5.2.1.8</ecNumber>
    </recommendedName>
    <alternativeName>
        <fullName evidence="11 12">PPIase</fullName>
    </alternativeName>
</protein>
<keyword evidence="15" id="KW-0175">Coiled coil</keyword>
<evidence type="ECO:0000256" key="4">
    <source>
        <dbReference type="ARBA" id="ARBA00016902"/>
    </source>
</evidence>
<organism evidence="17 18">
    <name type="scientific">[Clostridium] leptum</name>
    <dbReference type="NCBI Taxonomy" id="1535"/>
    <lineage>
        <taxon>Bacteria</taxon>
        <taxon>Bacillati</taxon>
        <taxon>Bacillota</taxon>
        <taxon>Clostridia</taxon>
        <taxon>Eubacteriales</taxon>
        <taxon>Oscillospiraceae</taxon>
        <taxon>Oscillospiraceae incertae sedis</taxon>
    </lineage>
</organism>
<keyword evidence="9 12" id="KW-0131">Cell cycle</keyword>
<dbReference type="FunFam" id="3.10.50.40:FF:000001">
    <property type="entry name" value="Trigger factor"/>
    <property type="match status" value="1"/>
</dbReference>
<evidence type="ECO:0000313" key="18">
    <source>
        <dbReference type="Proteomes" id="UP000284751"/>
    </source>
</evidence>
<evidence type="ECO:0000256" key="9">
    <source>
        <dbReference type="ARBA" id="ARBA00023306"/>
    </source>
</evidence>
<dbReference type="PIRSF" id="PIRSF003095">
    <property type="entry name" value="Trigger_factor"/>
    <property type="match status" value="1"/>
</dbReference>
<evidence type="ECO:0000256" key="7">
    <source>
        <dbReference type="ARBA" id="ARBA00023186"/>
    </source>
</evidence>
<dbReference type="SUPFAM" id="SSF102735">
    <property type="entry name" value="Trigger factor ribosome-binding domain"/>
    <property type="match status" value="1"/>
</dbReference>